<keyword evidence="3" id="KW-1185">Reference proteome</keyword>
<feature type="transmembrane region" description="Helical" evidence="1">
    <location>
        <begin position="826"/>
        <end position="849"/>
    </location>
</feature>
<name>A0A167C3A6_COLIC</name>
<feature type="transmembrane region" description="Helical" evidence="1">
    <location>
        <begin position="1185"/>
        <end position="1205"/>
    </location>
</feature>
<feature type="transmembrane region" description="Helical" evidence="1">
    <location>
        <begin position="720"/>
        <end position="740"/>
    </location>
</feature>
<feature type="non-terminal residue" evidence="2">
    <location>
        <position position="1"/>
    </location>
</feature>
<keyword evidence="1" id="KW-0472">Membrane</keyword>
<proteinExistence type="predicted"/>
<reference evidence="2 3" key="1">
    <citation type="submission" date="2015-06" db="EMBL/GenBank/DDBJ databases">
        <title>Survival trade-offs in plant roots during colonization by closely related pathogenic and mutualistic fungi.</title>
        <authorList>
            <person name="Hacquard S."/>
            <person name="Kracher B."/>
            <person name="Hiruma K."/>
            <person name="Weinman A."/>
            <person name="Muench P."/>
            <person name="Garrido Oter R."/>
            <person name="Ver Loren van Themaat E."/>
            <person name="Dallerey J.-F."/>
            <person name="Damm U."/>
            <person name="Henrissat B."/>
            <person name="Lespinet O."/>
            <person name="Thon M."/>
            <person name="Kemen E."/>
            <person name="McHardy A.C."/>
            <person name="Schulze-Lefert P."/>
            <person name="O'Connell R.J."/>
        </authorList>
    </citation>
    <scope>NUCLEOTIDE SEQUENCE [LARGE SCALE GENOMIC DNA]</scope>
    <source>
        <strain evidence="2 3">MAFF 238704</strain>
    </source>
</reference>
<accession>A0A167C3A6</accession>
<dbReference type="STRING" id="1573173.A0A167C3A6"/>
<keyword evidence="1" id="KW-1133">Transmembrane helix</keyword>
<dbReference type="Pfam" id="PF11915">
    <property type="entry name" value="DUF3433"/>
    <property type="match status" value="2"/>
</dbReference>
<feature type="transmembrane region" description="Helical" evidence="1">
    <location>
        <begin position="162"/>
        <end position="186"/>
    </location>
</feature>
<feature type="transmembrane region" description="Helical" evidence="1">
    <location>
        <begin position="591"/>
        <end position="612"/>
    </location>
</feature>
<evidence type="ECO:0000313" key="2">
    <source>
        <dbReference type="EMBL" id="KZL82074.1"/>
    </source>
</evidence>
<gene>
    <name evidence="2" type="ORF">CI238_06736</name>
</gene>
<keyword evidence="1" id="KW-0812">Transmembrane</keyword>
<sequence>LLLGLVSTRFSFGLRSQGIFFGFCDCQVELHSHITPSQLSNPSTLHLPPPTTAILRVNALKAMGFKLAEVHETRLLGGRDSSPEKKSRKASFPLLDSKSKRRECTLDSVHKHGWKPLTLGAPVLFSFAFISFLLAIILEVLAQQSQKKGALALSDSPDDIPAFANFCYLFLPTIVAVIYSLLWSWIDLDVKRIQPWLEMSRSGGATAGRSLFLDYPYDFVAFVPLKAAKRRHWGVFYGGTVMVLIFWAITPLQSAIMGSGSVNIRRQAPTLSPSTIRPVSEHMDLMDQSVLNEGYALTWLNQQVPPFTTPEYAVLPFTAETNAPQKSSTNWTGSTTKYWTEINCRPANITMFGEKRRQTYDFVNGQGCNASSINPYGTFSPESPYKMMYIGFQNSAYVDYWLKSPSCSDSAFHQYLAIWSRYNKTIDDDIRLAASFCETSYFKQQVNITVSSTTQTPIEGSLVPLGPREHLSDTEFNITAFEYLMGAGVSPNEFGVTREHPFDHLLQQHPRVRSRGLTWPMSPMAGFAIGTQNATSLDQFRNEAFLAESFDAAHKMIFALAVRRVLTNTTSEAATEGMVEFEQYGIKISRVFSAVVEVLLAIVGIFTILLWWHSKIAPSKVTMDPASLGSIIGICQNSGTLLDDFAGKGCLPDDKLREAFEDKKFQLICGCQSRSGQMVIKVVDTRAEFYESQRISLETEPTLSIGHYSPIKPLALRREVGGLVTLIMMAAAAGLTYLKVLERRNNGIIRPDTSFEILQLLENFIPTVFATLLEPFWVLLNRLLCIIQPFKDLWHGRKTVKGSINARYTSVPPQLVLWRATKSGHFLLAALCVVALLSNLLAVGLGALFNELPIPVVSPRLYHHNLTPLMNNDTMNGFEDAIARNTFNYEDPSLVTMYNISQGTTLSAWTTKDYFFQPFTVVNDITSSGVTYTAPSRGFGIMPRCITAGTYKTYGMGPKLNETLMRDFEPIDGCPWPDEFSTWSSSWANYRTPSGPAAIEMVEVVNPFQGNCSKQLILGWGRSSQLQNTNNSEIDSTFVICRPVFTTAMFNVTVDHEGYILNSTQISDSKPTLDYPESTNHTNHIITLLNERLTYGPPSWHNDTVAGEWMNYLLKIETGNTRLQDPNGPLPNTTALIPSIENIYRRLFALVLGLNSDVFLPPPSPTAIQGTIRRTETRIFMDDSALIISLTVLAVNVLVATVVYGHSIIHFLPRMPTTVGSIIAYLAPSRAMREYTPAQEPDDDGKLQQQGTTFSFGRFVGDDGRAHIGIEIDPYVVPVQLKSLRRGDTLPPNSMLRRLLRRKGDARRGDTWL</sequence>
<dbReference type="EMBL" id="LFIW01001518">
    <property type="protein sequence ID" value="KZL82074.1"/>
    <property type="molecule type" value="Genomic_DNA"/>
</dbReference>
<dbReference type="Proteomes" id="UP000076584">
    <property type="component" value="Unassembled WGS sequence"/>
</dbReference>
<feature type="transmembrane region" description="Helical" evidence="1">
    <location>
        <begin position="760"/>
        <end position="780"/>
    </location>
</feature>
<evidence type="ECO:0000256" key="1">
    <source>
        <dbReference type="SAM" id="Phobius"/>
    </source>
</evidence>
<evidence type="ECO:0000313" key="3">
    <source>
        <dbReference type="Proteomes" id="UP000076584"/>
    </source>
</evidence>
<feature type="transmembrane region" description="Helical" evidence="1">
    <location>
        <begin position="235"/>
        <end position="256"/>
    </location>
</feature>
<feature type="transmembrane region" description="Helical" evidence="1">
    <location>
        <begin position="119"/>
        <end position="142"/>
    </location>
</feature>
<organism evidence="2 3">
    <name type="scientific">Colletotrichum incanum</name>
    <name type="common">Soybean anthracnose fungus</name>
    <dbReference type="NCBI Taxonomy" id="1573173"/>
    <lineage>
        <taxon>Eukaryota</taxon>
        <taxon>Fungi</taxon>
        <taxon>Dikarya</taxon>
        <taxon>Ascomycota</taxon>
        <taxon>Pezizomycotina</taxon>
        <taxon>Sordariomycetes</taxon>
        <taxon>Hypocreomycetidae</taxon>
        <taxon>Glomerellales</taxon>
        <taxon>Glomerellaceae</taxon>
        <taxon>Colletotrichum</taxon>
        <taxon>Colletotrichum spaethianum species complex</taxon>
    </lineage>
</organism>
<dbReference type="InterPro" id="IPR021840">
    <property type="entry name" value="DUF3433"/>
</dbReference>
<protein>
    <submittedName>
        <fullName evidence="2">Uncharacterized protein</fullName>
    </submittedName>
</protein>
<dbReference type="PANTHER" id="PTHR37544:SF3">
    <property type="entry name" value="SPRAY"/>
    <property type="match status" value="1"/>
</dbReference>
<comment type="caution">
    <text evidence="2">The sequence shown here is derived from an EMBL/GenBank/DDBJ whole genome shotgun (WGS) entry which is preliminary data.</text>
</comment>
<dbReference type="PANTHER" id="PTHR37544">
    <property type="entry name" value="SPRAY-RELATED"/>
    <property type="match status" value="1"/>
</dbReference>